<proteinExistence type="predicted"/>
<dbReference type="AlphaFoldDB" id="A0A835CP38"/>
<evidence type="ECO:0000256" key="5">
    <source>
        <dbReference type="SAM" id="MobiDB-lite"/>
    </source>
</evidence>
<dbReference type="EMBL" id="JACMRX010000006">
    <property type="protein sequence ID" value="KAF7987710.1"/>
    <property type="molecule type" value="Genomic_DNA"/>
</dbReference>
<evidence type="ECO:0000256" key="3">
    <source>
        <dbReference type="ARBA" id="ARBA00022574"/>
    </source>
</evidence>
<keyword evidence="7" id="KW-1185">Reference proteome</keyword>
<gene>
    <name evidence="6" type="ORF">HCN44_003573</name>
</gene>
<dbReference type="OrthoDB" id="445052at2759"/>
<sequence>MFTNQDNEPVGFDSTVTSEISESSSTAQTDLINQDSKSTQKTIHRNVMSQTTDEIKSTVPSFDYDKLAAFLKRVTPGILEALDEVTDSDVLDEYDPVASRETIAQVRLLTKFSTLDESITQKKISAASWSTNGGILAVAYSALKHETWCDHLSEIKLYEFKRNDEFQKNSTRQFEVASCVTCLSYHPTEPSIMAAGLYNGDVVLWNLADEDSITPIQICTHGDTVTSLLWKTRTINDPDLLITSAADGYILIHKLTANFTMSSLCKRYKIIKEHNPAENTRPQSSGGRRERAAEAGLSITCIDFTMKNPSIFIAGTLCGGVYKCSLDAATPIQGDDTLIDPVVDEYERFEGSVTSIKCSPLSNIFVSTGTNMEIRIFDIDKENVQRVITVEHTIVGLQWFTPNQNVISAYGADSAVRFYDTKNGLIIPQLKIQSNNKYISCLDFNTKRNIAALGDTQGILELFTMSKTLSET</sequence>
<keyword evidence="4" id="KW-0677">Repeat</keyword>
<comment type="caution">
    <text evidence="6">The sequence shown here is derived from an EMBL/GenBank/DDBJ whole genome shotgun (WGS) entry which is preliminary data.</text>
</comment>
<organism evidence="6 7">
    <name type="scientific">Aphidius gifuensis</name>
    <name type="common">Parasitoid wasp</name>
    <dbReference type="NCBI Taxonomy" id="684658"/>
    <lineage>
        <taxon>Eukaryota</taxon>
        <taxon>Metazoa</taxon>
        <taxon>Ecdysozoa</taxon>
        <taxon>Arthropoda</taxon>
        <taxon>Hexapoda</taxon>
        <taxon>Insecta</taxon>
        <taxon>Pterygota</taxon>
        <taxon>Neoptera</taxon>
        <taxon>Endopterygota</taxon>
        <taxon>Hymenoptera</taxon>
        <taxon>Apocrita</taxon>
        <taxon>Ichneumonoidea</taxon>
        <taxon>Braconidae</taxon>
        <taxon>Aphidiinae</taxon>
        <taxon>Aphidius</taxon>
    </lineage>
</organism>
<evidence type="ECO:0000313" key="7">
    <source>
        <dbReference type="Proteomes" id="UP000639338"/>
    </source>
</evidence>
<keyword evidence="2" id="KW-0963">Cytoplasm</keyword>
<dbReference type="GO" id="GO:0045503">
    <property type="term" value="F:dynein light chain binding"/>
    <property type="evidence" value="ECO:0007669"/>
    <property type="project" value="TreeGrafter"/>
</dbReference>
<dbReference type="SUPFAM" id="SSF50978">
    <property type="entry name" value="WD40 repeat-like"/>
    <property type="match status" value="1"/>
</dbReference>
<dbReference type="SMART" id="SM00320">
    <property type="entry name" value="WD40"/>
    <property type="match status" value="5"/>
</dbReference>
<dbReference type="Gene3D" id="2.130.10.10">
    <property type="entry name" value="YVTN repeat-like/Quinoprotein amine dehydrogenase"/>
    <property type="match status" value="2"/>
</dbReference>
<reference evidence="6 7" key="1">
    <citation type="submission" date="2020-08" db="EMBL/GenBank/DDBJ databases">
        <title>Aphidius gifuensis genome sequencing and assembly.</title>
        <authorList>
            <person name="Du Z."/>
        </authorList>
    </citation>
    <scope>NUCLEOTIDE SEQUENCE [LARGE SCALE GENOMIC DNA]</scope>
    <source>
        <strain evidence="6">YNYX2018</strain>
        <tissue evidence="6">Adults</tissue>
    </source>
</reference>
<keyword evidence="3" id="KW-0853">WD repeat</keyword>
<dbReference type="PANTHER" id="PTHR12442">
    <property type="entry name" value="DYNEIN INTERMEDIATE CHAIN"/>
    <property type="match status" value="1"/>
</dbReference>
<feature type="compositionally biased region" description="Polar residues" evidence="5">
    <location>
        <begin position="27"/>
        <end position="43"/>
    </location>
</feature>
<feature type="compositionally biased region" description="Low complexity" evidence="5">
    <location>
        <begin position="14"/>
        <end position="26"/>
    </location>
</feature>
<dbReference type="InterPro" id="IPR050687">
    <property type="entry name" value="Dynein_IC"/>
</dbReference>
<dbReference type="PANTHER" id="PTHR12442:SF26">
    <property type="entry name" value="CYTOPLASMIC DYNEIN 2 INTERMEDIATE CHAIN 2"/>
    <property type="match status" value="1"/>
</dbReference>
<comment type="subcellular location">
    <subcellularLocation>
        <location evidence="1">Cytoplasm</location>
    </subcellularLocation>
</comment>
<protein>
    <submittedName>
        <fullName evidence="6">Uncharacterized protein</fullName>
    </submittedName>
</protein>
<dbReference type="GO" id="GO:0045504">
    <property type="term" value="F:dynein heavy chain binding"/>
    <property type="evidence" value="ECO:0007669"/>
    <property type="project" value="TreeGrafter"/>
</dbReference>
<dbReference type="Proteomes" id="UP000639338">
    <property type="component" value="Unassembled WGS sequence"/>
</dbReference>
<name>A0A835CP38_APHGI</name>
<feature type="region of interest" description="Disordered" evidence="5">
    <location>
        <begin position="1"/>
        <end position="43"/>
    </location>
</feature>
<dbReference type="InterPro" id="IPR015943">
    <property type="entry name" value="WD40/YVTN_repeat-like_dom_sf"/>
</dbReference>
<dbReference type="GO" id="GO:0097014">
    <property type="term" value="C:ciliary plasm"/>
    <property type="evidence" value="ECO:0007669"/>
    <property type="project" value="TreeGrafter"/>
</dbReference>
<evidence type="ECO:0000256" key="4">
    <source>
        <dbReference type="ARBA" id="ARBA00022737"/>
    </source>
</evidence>
<accession>A0A835CP38</accession>
<evidence type="ECO:0000256" key="1">
    <source>
        <dbReference type="ARBA" id="ARBA00004496"/>
    </source>
</evidence>
<evidence type="ECO:0000256" key="2">
    <source>
        <dbReference type="ARBA" id="ARBA00022490"/>
    </source>
</evidence>
<dbReference type="GO" id="GO:0042073">
    <property type="term" value="P:intraciliary transport"/>
    <property type="evidence" value="ECO:0007669"/>
    <property type="project" value="TreeGrafter"/>
</dbReference>
<dbReference type="InterPro" id="IPR036322">
    <property type="entry name" value="WD40_repeat_dom_sf"/>
</dbReference>
<evidence type="ECO:0000313" key="6">
    <source>
        <dbReference type="EMBL" id="KAF7987710.1"/>
    </source>
</evidence>
<dbReference type="GO" id="GO:0005868">
    <property type="term" value="C:cytoplasmic dynein complex"/>
    <property type="evidence" value="ECO:0007669"/>
    <property type="project" value="TreeGrafter"/>
</dbReference>
<dbReference type="InterPro" id="IPR001680">
    <property type="entry name" value="WD40_rpt"/>
</dbReference>